<dbReference type="AlphaFoldDB" id="A0A1J5IEU6"/>
<accession>A0A1J5IEU6</accession>
<name>A0A1J5IEU6_9BACT</name>
<sequence length="165" mass="17345">MTDKAGLLNSSVVELYSLLHGCGYTFSVAESCTGGGLGAALTSVPGSSRYFKGGVIAYSDEVKRDVLGIPAGLLAQYGAVSEQTAREMSQQVRLLFHSDIGISITGIAGPDGGTSEKPVGLVFISITTPQETVVEECRFGGSREEIRVRSIDRAIVMTVDLLQAL</sequence>
<comment type="caution">
    <text evidence="2">The sequence shown here is derived from an EMBL/GenBank/DDBJ whole genome shotgun (WGS) entry which is preliminary data.</text>
</comment>
<dbReference type="Pfam" id="PF02464">
    <property type="entry name" value="CinA"/>
    <property type="match status" value="1"/>
</dbReference>
<dbReference type="EMBL" id="MNZT01000108">
    <property type="protein sequence ID" value="OIP95564.1"/>
    <property type="molecule type" value="Genomic_DNA"/>
</dbReference>
<dbReference type="NCBIfam" id="TIGR00199">
    <property type="entry name" value="PncC_domain"/>
    <property type="match status" value="1"/>
</dbReference>
<dbReference type="STRING" id="1817892.AUK40_05925"/>
<organism evidence="2 3">
    <name type="scientific">Candidatus Wirthbacteria bacterium CG2_30_54_11</name>
    <dbReference type="NCBI Taxonomy" id="1817892"/>
    <lineage>
        <taxon>Bacteria</taxon>
        <taxon>Candidatus Wirthbacteria</taxon>
    </lineage>
</organism>
<evidence type="ECO:0000313" key="2">
    <source>
        <dbReference type="EMBL" id="OIP95564.1"/>
    </source>
</evidence>
<feature type="domain" description="CinA C-terminal" evidence="1">
    <location>
        <begin position="15"/>
        <end position="158"/>
    </location>
</feature>
<protein>
    <recommendedName>
        <fullName evidence="1">CinA C-terminal domain-containing protein</fullName>
    </recommendedName>
</protein>
<dbReference type="InterPro" id="IPR036653">
    <property type="entry name" value="CinA-like_C"/>
</dbReference>
<evidence type="ECO:0000259" key="1">
    <source>
        <dbReference type="Pfam" id="PF02464"/>
    </source>
</evidence>
<dbReference type="Gene3D" id="3.90.950.20">
    <property type="entry name" value="CinA-like"/>
    <property type="match status" value="1"/>
</dbReference>
<reference evidence="2 3" key="1">
    <citation type="journal article" date="2016" name="Environ. Microbiol.">
        <title>Genomic resolution of a cold subsurface aquifer community provides metabolic insights for novel microbes adapted to high CO concentrations.</title>
        <authorList>
            <person name="Probst A.J."/>
            <person name="Castelle C.J."/>
            <person name="Singh A."/>
            <person name="Brown C.T."/>
            <person name="Anantharaman K."/>
            <person name="Sharon I."/>
            <person name="Hug L.A."/>
            <person name="Burstein D."/>
            <person name="Emerson J.B."/>
            <person name="Thomas B.C."/>
            <person name="Banfield J.F."/>
        </authorList>
    </citation>
    <scope>NUCLEOTIDE SEQUENCE [LARGE SCALE GENOMIC DNA]</scope>
    <source>
        <strain evidence="2">CG2_30_54_11</strain>
    </source>
</reference>
<gene>
    <name evidence="2" type="ORF">AUK40_05925</name>
</gene>
<evidence type="ECO:0000313" key="3">
    <source>
        <dbReference type="Proteomes" id="UP000183245"/>
    </source>
</evidence>
<dbReference type="Proteomes" id="UP000183245">
    <property type="component" value="Unassembled WGS sequence"/>
</dbReference>
<dbReference type="InterPro" id="IPR008136">
    <property type="entry name" value="CinA_C"/>
</dbReference>
<dbReference type="SUPFAM" id="SSF142433">
    <property type="entry name" value="CinA-like"/>
    <property type="match status" value="1"/>
</dbReference>
<proteinExistence type="predicted"/>